<evidence type="ECO:0000256" key="2">
    <source>
        <dbReference type="ARBA" id="ARBA00007688"/>
    </source>
</evidence>
<feature type="region of interest" description="Disordered" evidence="6">
    <location>
        <begin position="180"/>
        <end position="206"/>
    </location>
</feature>
<evidence type="ECO:0000313" key="9">
    <source>
        <dbReference type="Proteomes" id="UP000291343"/>
    </source>
</evidence>
<dbReference type="GO" id="GO:0005669">
    <property type="term" value="C:transcription factor TFIID complex"/>
    <property type="evidence" value="ECO:0007669"/>
    <property type="project" value="InterPro"/>
</dbReference>
<dbReference type="InterPro" id="IPR046344">
    <property type="entry name" value="TAF6_C_sf"/>
</dbReference>
<dbReference type="Gene3D" id="1.10.20.10">
    <property type="entry name" value="Histone, subunit A"/>
    <property type="match status" value="1"/>
</dbReference>
<dbReference type="EMBL" id="QKKF02017260">
    <property type="protein sequence ID" value="RZF41046.1"/>
    <property type="molecule type" value="Genomic_DNA"/>
</dbReference>
<dbReference type="Gene3D" id="1.25.40.770">
    <property type="entry name" value="TAF6, C-terminal HEAT repeat domain"/>
    <property type="match status" value="1"/>
</dbReference>
<evidence type="ECO:0000256" key="1">
    <source>
        <dbReference type="ARBA" id="ARBA00004123"/>
    </source>
</evidence>
<comment type="caution">
    <text evidence="8">The sequence shown here is derived from an EMBL/GenBank/DDBJ whole genome shotgun (WGS) entry which is preliminary data.</text>
</comment>
<evidence type="ECO:0000256" key="5">
    <source>
        <dbReference type="ARBA" id="ARBA00023242"/>
    </source>
</evidence>
<feature type="domain" description="TATA box binding protein associated factor (TAF) histone-like fold" evidence="7">
    <location>
        <begin position="41"/>
        <end position="105"/>
    </location>
</feature>
<keyword evidence="4" id="KW-0804">Transcription</keyword>
<dbReference type="GO" id="GO:0046695">
    <property type="term" value="C:SLIK (SAGA-like) complex"/>
    <property type="evidence" value="ECO:0007669"/>
    <property type="project" value="InterPro"/>
</dbReference>
<protein>
    <recommendedName>
        <fullName evidence="7">TATA box binding protein associated factor (TAF) histone-like fold domain-containing protein</fullName>
    </recommendedName>
</protein>
<evidence type="ECO:0000256" key="3">
    <source>
        <dbReference type="ARBA" id="ARBA00023015"/>
    </source>
</evidence>
<feature type="compositionally biased region" description="Polar residues" evidence="6">
    <location>
        <begin position="185"/>
        <end position="204"/>
    </location>
</feature>
<evidence type="ECO:0000259" key="7">
    <source>
        <dbReference type="SMART" id="SM00803"/>
    </source>
</evidence>
<dbReference type="InterPro" id="IPR004823">
    <property type="entry name" value="TAF_TATA-bd_Histone-like_dom"/>
</dbReference>
<dbReference type="InterPro" id="IPR037796">
    <property type="entry name" value="TAF6"/>
</dbReference>
<dbReference type="InterPro" id="IPR011442">
    <property type="entry name" value="TAF6_C"/>
</dbReference>
<feature type="region of interest" description="Disordered" evidence="6">
    <location>
        <begin position="1"/>
        <end position="37"/>
    </location>
</feature>
<comment type="similarity">
    <text evidence="2">Belongs to the TAF6 family.</text>
</comment>
<dbReference type="GO" id="GO:0003713">
    <property type="term" value="F:transcription coactivator activity"/>
    <property type="evidence" value="ECO:0007669"/>
    <property type="project" value="TreeGrafter"/>
</dbReference>
<dbReference type="GO" id="GO:0051123">
    <property type="term" value="P:RNA polymerase II preinitiation complex assembly"/>
    <property type="evidence" value="ECO:0007669"/>
    <property type="project" value="TreeGrafter"/>
</dbReference>
<dbReference type="Pfam" id="PF02969">
    <property type="entry name" value="TAF"/>
    <property type="match status" value="1"/>
</dbReference>
<reference evidence="8 9" key="1">
    <citation type="journal article" date="2017" name="Gigascience">
        <title>Genome sequence of the small brown planthopper, Laodelphax striatellus.</title>
        <authorList>
            <person name="Zhu J."/>
            <person name="Jiang F."/>
            <person name="Wang X."/>
            <person name="Yang P."/>
            <person name="Bao Y."/>
            <person name="Zhao W."/>
            <person name="Wang W."/>
            <person name="Lu H."/>
            <person name="Wang Q."/>
            <person name="Cui N."/>
            <person name="Li J."/>
            <person name="Chen X."/>
            <person name="Luo L."/>
            <person name="Yu J."/>
            <person name="Kang L."/>
            <person name="Cui F."/>
        </authorList>
    </citation>
    <scope>NUCLEOTIDE SEQUENCE [LARGE SCALE GENOMIC DNA]</scope>
    <source>
        <strain evidence="8">Lst14</strain>
    </source>
</reference>
<dbReference type="CDD" id="cd08050">
    <property type="entry name" value="TAF6C"/>
    <property type="match status" value="1"/>
</dbReference>
<dbReference type="GO" id="GO:0000124">
    <property type="term" value="C:SAGA complex"/>
    <property type="evidence" value="ECO:0007669"/>
    <property type="project" value="InterPro"/>
</dbReference>
<comment type="subcellular location">
    <subcellularLocation>
        <location evidence="1">Nucleus</location>
    </subcellularLocation>
</comment>
<dbReference type="SUPFAM" id="SSF47113">
    <property type="entry name" value="Histone-fold"/>
    <property type="match status" value="1"/>
</dbReference>
<keyword evidence="9" id="KW-1185">Reference proteome</keyword>
<evidence type="ECO:0000256" key="6">
    <source>
        <dbReference type="SAM" id="MobiDB-lite"/>
    </source>
</evidence>
<dbReference type="InterPro" id="IPR009072">
    <property type="entry name" value="Histone-fold"/>
</dbReference>
<keyword evidence="5" id="KW-0539">Nucleus</keyword>
<evidence type="ECO:0000256" key="4">
    <source>
        <dbReference type="ARBA" id="ARBA00023163"/>
    </source>
</evidence>
<evidence type="ECO:0000313" key="8">
    <source>
        <dbReference type="EMBL" id="RZF41046.1"/>
    </source>
</evidence>
<name>A0A482X5Z8_LAOST</name>
<keyword evidence="3" id="KW-0805">Transcription regulation</keyword>
<dbReference type="PANTHER" id="PTHR10221:SF22">
    <property type="entry name" value="TAF6-LIKE RNA POLYMERASE II P300_CBP-ASSOCIATED FACTOR-ASSOCIATED FACTOR 65 KDA SUBUNIT 6L"/>
    <property type="match status" value="1"/>
</dbReference>
<dbReference type="Proteomes" id="UP000291343">
    <property type="component" value="Unassembled WGS sequence"/>
</dbReference>
<dbReference type="AlphaFoldDB" id="A0A482X5Z8"/>
<dbReference type="GO" id="GO:0016251">
    <property type="term" value="F:RNA polymerase II general transcription initiation factor activity"/>
    <property type="evidence" value="ECO:0007669"/>
    <property type="project" value="InterPro"/>
</dbReference>
<dbReference type="InParanoid" id="A0A482X5Z8"/>
<dbReference type="SMART" id="SM00803">
    <property type="entry name" value="TAF"/>
    <property type="match status" value="1"/>
</dbReference>
<organism evidence="8 9">
    <name type="scientific">Laodelphax striatellus</name>
    <name type="common">Small brown planthopper</name>
    <name type="synonym">Delphax striatella</name>
    <dbReference type="NCBI Taxonomy" id="195883"/>
    <lineage>
        <taxon>Eukaryota</taxon>
        <taxon>Metazoa</taxon>
        <taxon>Ecdysozoa</taxon>
        <taxon>Arthropoda</taxon>
        <taxon>Hexapoda</taxon>
        <taxon>Insecta</taxon>
        <taxon>Pterygota</taxon>
        <taxon>Neoptera</taxon>
        <taxon>Paraneoptera</taxon>
        <taxon>Hemiptera</taxon>
        <taxon>Auchenorrhyncha</taxon>
        <taxon>Fulgoroidea</taxon>
        <taxon>Delphacidae</taxon>
        <taxon>Criomorphinae</taxon>
        <taxon>Laodelphax</taxon>
    </lineage>
</organism>
<sequence length="573" mass="64578">MDDQLLEESSTKKSDHIESRSKHESSKKSKRRKTEKSHKYAFLPPKVINVIAESIGISNLSENVLSGLAEDATYKLKEVISNCAITLKNQRRKKLLTEDVTRVLETANVGRIHGHSGSDECGFTFIEEAGVFVQDDHEVDIVALALTQLSFTQKKSQSVSGLRVVLDPVELRKDKSCDAQEAGCSGTSAGSIGEGTSNDQSKSNEANKHPQELLNYYIQVARAVLGGSTSILKIALTDLKTNPRAGPVCPYFFNLIALSISKLPRHDWLTNALLSTVQAILENPYVDPSSYLAAKRTINSLLVIAIEPKIAKNCDDLILRTRSAQLLSKVLVAWNIEMRVQMDIVRQLMQLLLDKKISLQTQFGAIFSLISLEHYALNSHFWPVIGRYIPILEEKQSSSPMVAQVGGCILMAAEKMYRNEWTQDASYEEWRRRLKVDHMLYEYFGDAVVPVRQDFSRQGPLYSKTSSSSVGEETEQELLAYKPSYTIKPLLVNPNFTPAMRKKFIIFNVEHLRQIETKCARKMCSIRMLPYSHSPASFRSIWYKQTLYKKTRTIKYCIKSYSKSASGDLSLMI</sequence>
<dbReference type="CDD" id="cd22932">
    <property type="entry name" value="HFD_TAF6L"/>
    <property type="match status" value="1"/>
</dbReference>
<proteinExistence type="inferred from homology"/>
<dbReference type="STRING" id="195883.A0A482X5Z8"/>
<dbReference type="Pfam" id="PF07571">
    <property type="entry name" value="TAF6_C"/>
    <property type="match status" value="1"/>
</dbReference>
<gene>
    <name evidence="8" type="ORF">LSTR_LSTR002678</name>
</gene>
<accession>A0A482X5Z8</accession>
<feature type="compositionally biased region" description="Basic and acidic residues" evidence="6">
    <location>
        <begin position="9"/>
        <end position="27"/>
    </location>
</feature>
<dbReference type="GO" id="GO:0046982">
    <property type="term" value="F:protein heterodimerization activity"/>
    <property type="evidence" value="ECO:0007669"/>
    <property type="project" value="InterPro"/>
</dbReference>
<dbReference type="OrthoDB" id="6621890at2759"/>
<dbReference type="PANTHER" id="PTHR10221">
    <property type="entry name" value="TRANSCRIPTION INITIATION FACTOR TFIID SUBUNIT 6"/>
    <property type="match status" value="1"/>
</dbReference>
<dbReference type="SMR" id="A0A482X5Z8"/>